<keyword evidence="4" id="KW-1185">Reference proteome</keyword>
<evidence type="ECO:0000313" key="4">
    <source>
        <dbReference type="Proteomes" id="UP000298652"/>
    </source>
</evidence>
<proteinExistence type="predicted"/>
<dbReference type="Gramene" id="TKW41422">
    <property type="protein sequence ID" value="TKW41422"/>
    <property type="gene ID" value="SEVIR_1G314550v2"/>
</dbReference>
<keyword evidence="2" id="KW-0732">Signal</keyword>
<evidence type="ECO:0000256" key="2">
    <source>
        <dbReference type="SAM" id="SignalP"/>
    </source>
</evidence>
<accession>A0A4U6WFG8</accession>
<evidence type="ECO:0000256" key="1">
    <source>
        <dbReference type="SAM" id="MobiDB-lite"/>
    </source>
</evidence>
<feature type="region of interest" description="Disordered" evidence="1">
    <location>
        <begin position="61"/>
        <end position="110"/>
    </location>
</feature>
<feature type="signal peptide" evidence="2">
    <location>
        <begin position="1"/>
        <end position="20"/>
    </location>
</feature>
<protein>
    <recommendedName>
        <fullName evidence="5">Secreted protein</fullName>
    </recommendedName>
</protein>
<organism evidence="3 4">
    <name type="scientific">Setaria viridis</name>
    <name type="common">Green bristlegrass</name>
    <name type="synonym">Setaria italica subsp. viridis</name>
    <dbReference type="NCBI Taxonomy" id="4556"/>
    <lineage>
        <taxon>Eukaryota</taxon>
        <taxon>Viridiplantae</taxon>
        <taxon>Streptophyta</taxon>
        <taxon>Embryophyta</taxon>
        <taxon>Tracheophyta</taxon>
        <taxon>Spermatophyta</taxon>
        <taxon>Magnoliopsida</taxon>
        <taxon>Liliopsida</taxon>
        <taxon>Poales</taxon>
        <taxon>Poaceae</taxon>
        <taxon>PACMAD clade</taxon>
        <taxon>Panicoideae</taxon>
        <taxon>Panicodae</taxon>
        <taxon>Paniceae</taxon>
        <taxon>Cenchrinae</taxon>
        <taxon>Setaria</taxon>
    </lineage>
</organism>
<evidence type="ECO:0008006" key="5">
    <source>
        <dbReference type="Google" id="ProtNLM"/>
    </source>
</evidence>
<evidence type="ECO:0000313" key="3">
    <source>
        <dbReference type="EMBL" id="TKW41422.1"/>
    </source>
</evidence>
<dbReference type="AlphaFoldDB" id="A0A4U6WFG8"/>
<name>A0A4U6WFG8_SETVI</name>
<sequence>MPDPDAPASWLPALLPSSLCLPWLPMAGTPGLPPSLLVGGGTAQSTLRALPPASASRLSFGFRWPPPIRPPAAASPPSGDGELGGGHGERRASREGPPCLGPARNFSGPCLGCRLSPWAGKVVA</sequence>
<gene>
    <name evidence="3" type="ORF">SEVIR_1G314550v2</name>
</gene>
<feature type="chain" id="PRO_5020925354" description="Secreted protein" evidence="2">
    <location>
        <begin position="21"/>
        <end position="124"/>
    </location>
</feature>
<reference evidence="3" key="1">
    <citation type="submission" date="2019-03" db="EMBL/GenBank/DDBJ databases">
        <title>WGS assembly of Setaria viridis.</title>
        <authorList>
            <person name="Huang P."/>
            <person name="Jenkins J."/>
            <person name="Grimwood J."/>
            <person name="Barry K."/>
            <person name="Healey A."/>
            <person name="Mamidi S."/>
            <person name="Sreedasyam A."/>
            <person name="Shu S."/>
            <person name="Feldman M."/>
            <person name="Wu J."/>
            <person name="Yu Y."/>
            <person name="Chen C."/>
            <person name="Johnson J."/>
            <person name="Rokhsar D."/>
            <person name="Baxter I."/>
            <person name="Schmutz J."/>
            <person name="Brutnell T."/>
            <person name="Kellogg E."/>
        </authorList>
    </citation>
    <scope>NUCLEOTIDE SEQUENCE [LARGE SCALE GENOMIC DNA]</scope>
</reference>
<feature type="compositionally biased region" description="Pro residues" evidence="1">
    <location>
        <begin position="64"/>
        <end position="74"/>
    </location>
</feature>
<dbReference type="Proteomes" id="UP000298652">
    <property type="component" value="Chromosome 1"/>
</dbReference>
<dbReference type="EMBL" id="CM016552">
    <property type="protein sequence ID" value="TKW41422.1"/>
    <property type="molecule type" value="Genomic_DNA"/>
</dbReference>